<accession>A0A6M8SMC3</accession>
<evidence type="ECO:0008006" key="3">
    <source>
        <dbReference type="Google" id="ProtNLM"/>
    </source>
</evidence>
<gene>
    <name evidence="1" type="ORF">HQN60_05850</name>
</gene>
<sequence length="66" mass="7351">MDVELGHLEGKVLQLVNLCRELRTENQELRANLQLAQEENQSLNTKLVGAKDKVNAILAKLPEDGV</sequence>
<accession>A0A8G1LZJ7</accession>
<dbReference type="Proteomes" id="UP000504844">
    <property type="component" value="Chromosome"/>
</dbReference>
<organism evidence="1 2">
    <name type="scientific">Deefgea piscis</name>
    <dbReference type="NCBI Taxonomy" id="2739061"/>
    <lineage>
        <taxon>Bacteria</taxon>
        <taxon>Pseudomonadati</taxon>
        <taxon>Pseudomonadota</taxon>
        <taxon>Betaproteobacteria</taxon>
        <taxon>Neisseriales</taxon>
        <taxon>Chitinibacteraceae</taxon>
        <taxon>Deefgea</taxon>
    </lineage>
</organism>
<evidence type="ECO:0000313" key="1">
    <source>
        <dbReference type="EMBL" id="QKJ66275.1"/>
    </source>
</evidence>
<dbReference type="RefSeq" id="WP_173532779.1">
    <property type="nucleotide sequence ID" value="NZ_CP054143.1"/>
</dbReference>
<dbReference type="KEGG" id="dee:HQN60_05850"/>
<protein>
    <recommendedName>
        <fullName evidence="3">Cell division protein ZapB</fullName>
    </recommendedName>
</protein>
<reference evidence="1 2" key="1">
    <citation type="submission" date="2020-05" db="EMBL/GenBank/DDBJ databases">
        <title>Complete genome sequence of Deefgea sp. D17.</title>
        <authorList>
            <person name="Bae J.-W."/>
            <person name="Han J.E."/>
        </authorList>
    </citation>
    <scope>NUCLEOTIDE SEQUENCE [LARGE SCALE GENOMIC DNA]</scope>
    <source>
        <strain evidence="1 2">D17</strain>
    </source>
</reference>
<keyword evidence="2" id="KW-1185">Reference proteome</keyword>
<dbReference type="EMBL" id="CP054143">
    <property type="protein sequence ID" value="QKJ66275.1"/>
    <property type="molecule type" value="Genomic_DNA"/>
</dbReference>
<proteinExistence type="predicted"/>
<name>A0A6M8SMC3_9NEIS</name>
<dbReference type="AlphaFoldDB" id="A0A6M8SMC3"/>
<evidence type="ECO:0000313" key="2">
    <source>
        <dbReference type="Proteomes" id="UP000504844"/>
    </source>
</evidence>